<dbReference type="OrthoDB" id="5414836at2759"/>
<gene>
    <name evidence="3" type="ORF">CSOL1703_00009274</name>
</gene>
<keyword evidence="2" id="KW-0812">Transmembrane</keyword>
<evidence type="ECO:0000313" key="4">
    <source>
        <dbReference type="Proteomes" id="UP000775872"/>
    </source>
</evidence>
<evidence type="ECO:0000256" key="1">
    <source>
        <dbReference type="SAM" id="MobiDB-lite"/>
    </source>
</evidence>
<evidence type="ECO:0000256" key="2">
    <source>
        <dbReference type="SAM" id="Phobius"/>
    </source>
</evidence>
<keyword evidence="2" id="KW-1133">Transmembrane helix</keyword>
<feature type="non-terminal residue" evidence="3">
    <location>
        <position position="1"/>
    </location>
</feature>
<dbReference type="EMBL" id="CABFOC020000003">
    <property type="protein sequence ID" value="CAH0043330.1"/>
    <property type="molecule type" value="Genomic_DNA"/>
</dbReference>
<dbReference type="AlphaFoldDB" id="A0A9N9W2E5"/>
<keyword evidence="2" id="KW-0472">Membrane</keyword>
<comment type="caution">
    <text evidence="3">The sequence shown here is derived from an EMBL/GenBank/DDBJ whole genome shotgun (WGS) entry which is preliminary data.</text>
</comment>
<reference evidence="3" key="1">
    <citation type="submission" date="2021-10" db="EMBL/GenBank/DDBJ databases">
        <authorList>
            <person name="Piombo E."/>
        </authorList>
    </citation>
    <scope>NUCLEOTIDE SEQUENCE</scope>
</reference>
<organism evidence="3 4">
    <name type="scientific">Clonostachys solani</name>
    <dbReference type="NCBI Taxonomy" id="160281"/>
    <lineage>
        <taxon>Eukaryota</taxon>
        <taxon>Fungi</taxon>
        <taxon>Dikarya</taxon>
        <taxon>Ascomycota</taxon>
        <taxon>Pezizomycotina</taxon>
        <taxon>Sordariomycetes</taxon>
        <taxon>Hypocreomycetidae</taxon>
        <taxon>Hypocreales</taxon>
        <taxon>Bionectriaceae</taxon>
        <taxon>Clonostachys</taxon>
    </lineage>
</organism>
<keyword evidence="4" id="KW-1185">Reference proteome</keyword>
<name>A0A9N9W2E5_9HYPO</name>
<dbReference type="Proteomes" id="UP000775872">
    <property type="component" value="Unassembled WGS sequence"/>
</dbReference>
<evidence type="ECO:0000313" key="3">
    <source>
        <dbReference type="EMBL" id="CAH0043330.1"/>
    </source>
</evidence>
<feature type="compositionally biased region" description="Polar residues" evidence="1">
    <location>
        <begin position="103"/>
        <end position="114"/>
    </location>
</feature>
<feature type="compositionally biased region" description="Low complexity" evidence="1">
    <location>
        <begin position="115"/>
        <end position="134"/>
    </location>
</feature>
<feature type="transmembrane region" description="Helical" evidence="2">
    <location>
        <begin position="149"/>
        <end position="171"/>
    </location>
</feature>
<protein>
    <submittedName>
        <fullName evidence="3">Uncharacterized protein</fullName>
    </submittedName>
</protein>
<feature type="region of interest" description="Disordered" evidence="1">
    <location>
        <begin position="227"/>
        <end position="296"/>
    </location>
</feature>
<sequence>NERLLTISLAGNVYVYAESVGKTELLCNQDGDFMRGYQQCLQCLVENNLDGKVDSEVVIEFKEFLDFCKIPLGYVFTTGAFVLPGPMTSTMVYLVVPSGQRISTPASTPATTRISTNTSPSIQSSSATTSSLSTGAPTDTGASINKSTLAGIIAGSLGGLIVIMIAVLIIWRRTRAQNNTSTDCGDSGDKHFEKAQLHSDCVPKPVFEASDGMIHEIEGSALPPESVVEKPANEAPAQELPPEGLSEKPANETPARDFIGSREQFAELDSTNPENESSKVLGRQSPISTLKAGTRA</sequence>
<feature type="region of interest" description="Disordered" evidence="1">
    <location>
        <begin position="103"/>
        <end position="138"/>
    </location>
</feature>
<accession>A0A9N9W2E5</accession>
<proteinExistence type="predicted"/>